<name>A0A1F6CA70_HANXR</name>
<dbReference type="InterPro" id="IPR001789">
    <property type="entry name" value="Sig_transdc_resp-reg_receiver"/>
</dbReference>
<sequence length="319" mass="35427">MLVVDDLPDNIALIRAHLTMNGYRVIEAQNGQEALQQVAAHHPDLILLDVMMPVLDGYEVCQRLKSDAATILTPVVIVSALSDQEDRIRGIEAGADDFLTKPFDRTELLARVRSLLRVKRYTDELDHAETVIGSLALGVEAKDPYTEGHCVRLSHYSVRVGELLGLNNNGPLKALRQGGVLHDVGKIGIPDAILNKPARLTEEEMRIVREHPLIGERICSPLKSLRGVLPIIRNHHERFDGSGYPDRLKGEEIPLIARIMSVVDVYDALRTQRPYKPAMPAAKALEILWEETKKGWWDGQVVEVLAKIVTTDGDGRSGD</sequence>
<accession>A0A1F6CA70</accession>
<comment type="caution">
    <text evidence="4">The sequence shown here is derived from an EMBL/GenBank/DDBJ whole genome shotgun (WGS) entry which is preliminary data.</text>
</comment>
<dbReference type="PANTHER" id="PTHR45228:SF1">
    <property type="entry name" value="CYCLIC DI-GMP PHOSPHODIESTERASE TM_0186"/>
    <property type="match status" value="1"/>
</dbReference>
<dbReference type="SMART" id="SM00448">
    <property type="entry name" value="REC"/>
    <property type="match status" value="1"/>
</dbReference>
<reference evidence="4 5" key="1">
    <citation type="journal article" date="2016" name="Nat. Commun.">
        <title>Thousands of microbial genomes shed light on interconnected biogeochemical processes in an aquifer system.</title>
        <authorList>
            <person name="Anantharaman K."/>
            <person name="Brown C.T."/>
            <person name="Hug L.A."/>
            <person name="Sharon I."/>
            <person name="Castelle C.J."/>
            <person name="Probst A.J."/>
            <person name="Thomas B.C."/>
            <person name="Singh A."/>
            <person name="Wilkins M.J."/>
            <person name="Karaoz U."/>
            <person name="Brodie E.L."/>
            <person name="Williams K.H."/>
            <person name="Hubbard S.S."/>
            <person name="Banfield J.F."/>
        </authorList>
    </citation>
    <scope>NUCLEOTIDE SEQUENCE [LARGE SCALE GENOMIC DNA]</scope>
    <source>
        <strain evidence="5">RIFCSPLOWO2_12_FULL_64_10</strain>
    </source>
</reference>
<dbReference type="InterPro" id="IPR003607">
    <property type="entry name" value="HD/PDEase_dom"/>
</dbReference>
<proteinExistence type="predicted"/>
<dbReference type="SMART" id="SM00471">
    <property type="entry name" value="HDc"/>
    <property type="match status" value="1"/>
</dbReference>
<dbReference type="SUPFAM" id="SSF52172">
    <property type="entry name" value="CheY-like"/>
    <property type="match status" value="1"/>
</dbReference>
<dbReference type="Proteomes" id="UP000178606">
    <property type="component" value="Unassembled WGS sequence"/>
</dbReference>
<keyword evidence="4" id="KW-0378">Hydrolase</keyword>
<dbReference type="PROSITE" id="PS51832">
    <property type="entry name" value="HD_GYP"/>
    <property type="match status" value="1"/>
</dbReference>
<dbReference type="SUPFAM" id="SSF109604">
    <property type="entry name" value="HD-domain/PDEase-like"/>
    <property type="match status" value="1"/>
</dbReference>
<dbReference type="Pfam" id="PF00072">
    <property type="entry name" value="Response_reg"/>
    <property type="match status" value="1"/>
</dbReference>
<dbReference type="CDD" id="cd17538">
    <property type="entry name" value="REC_D1_PleD-like"/>
    <property type="match status" value="1"/>
</dbReference>
<evidence type="ECO:0000259" key="2">
    <source>
        <dbReference type="PROSITE" id="PS50110"/>
    </source>
</evidence>
<dbReference type="PROSITE" id="PS50110">
    <property type="entry name" value="RESPONSE_REGULATORY"/>
    <property type="match status" value="1"/>
</dbReference>
<protein>
    <submittedName>
        <fullName evidence="4">Metal-dependent phosphohydrolase</fullName>
    </submittedName>
</protein>
<feature type="domain" description="Response regulatory" evidence="2">
    <location>
        <begin position="1"/>
        <end position="116"/>
    </location>
</feature>
<dbReference type="Gene3D" id="1.10.3210.10">
    <property type="entry name" value="Hypothetical protein af1432"/>
    <property type="match status" value="1"/>
</dbReference>
<organism evidence="4 5">
    <name type="scientific">Handelsmanbacteria sp. (strain RIFCSPLOWO2_12_FULL_64_10)</name>
    <dbReference type="NCBI Taxonomy" id="1817868"/>
    <lineage>
        <taxon>Bacteria</taxon>
        <taxon>Candidatus Handelsmaniibacteriota</taxon>
    </lineage>
</organism>
<feature type="modified residue" description="4-aspartylphosphate" evidence="1">
    <location>
        <position position="49"/>
    </location>
</feature>
<dbReference type="InterPro" id="IPR011006">
    <property type="entry name" value="CheY-like_superfamily"/>
</dbReference>
<dbReference type="EMBL" id="MFKF01000344">
    <property type="protein sequence ID" value="OGG46083.1"/>
    <property type="molecule type" value="Genomic_DNA"/>
</dbReference>
<dbReference type="CDD" id="cd00077">
    <property type="entry name" value="HDc"/>
    <property type="match status" value="1"/>
</dbReference>
<dbReference type="GO" id="GO:0000160">
    <property type="term" value="P:phosphorelay signal transduction system"/>
    <property type="evidence" value="ECO:0007669"/>
    <property type="project" value="InterPro"/>
</dbReference>
<dbReference type="Pfam" id="PF13487">
    <property type="entry name" value="HD_5"/>
    <property type="match status" value="1"/>
</dbReference>
<evidence type="ECO:0000313" key="5">
    <source>
        <dbReference type="Proteomes" id="UP000178606"/>
    </source>
</evidence>
<dbReference type="Gene3D" id="3.40.50.2300">
    <property type="match status" value="1"/>
</dbReference>
<dbReference type="InterPro" id="IPR037522">
    <property type="entry name" value="HD_GYP_dom"/>
</dbReference>
<evidence type="ECO:0000256" key="1">
    <source>
        <dbReference type="PROSITE-ProRule" id="PRU00169"/>
    </source>
</evidence>
<dbReference type="AlphaFoldDB" id="A0A1F6CA70"/>
<keyword evidence="1" id="KW-0597">Phosphoprotein</keyword>
<dbReference type="InterPro" id="IPR052020">
    <property type="entry name" value="Cyclic_di-GMP/3'3'-cGAMP_PDE"/>
</dbReference>
<feature type="domain" description="HD-GYP" evidence="3">
    <location>
        <begin position="124"/>
        <end position="319"/>
    </location>
</feature>
<evidence type="ECO:0000313" key="4">
    <source>
        <dbReference type="EMBL" id="OGG46083.1"/>
    </source>
</evidence>
<gene>
    <name evidence="4" type="ORF">A3F84_03975</name>
</gene>
<dbReference type="PANTHER" id="PTHR45228">
    <property type="entry name" value="CYCLIC DI-GMP PHOSPHODIESTERASE TM_0186-RELATED"/>
    <property type="match status" value="1"/>
</dbReference>
<dbReference type="GO" id="GO:0016787">
    <property type="term" value="F:hydrolase activity"/>
    <property type="evidence" value="ECO:0007669"/>
    <property type="project" value="UniProtKB-KW"/>
</dbReference>
<evidence type="ECO:0000259" key="3">
    <source>
        <dbReference type="PROSITE" id="PS51832"/>
    </source>
</evidence>